<keyword evidence="3" id="KW-0408">Iron</keyword>
<dbReference type="GeneID" id="10493950"/>
<dbReference type="PANTHER" id="PTHR43177:SF3">
    <property type="entry name" value="PROTEIN NRFC HOMOLOG"/>
    <property type="match status" value="1"/>
</dbReference>
<dbReference type="AlphaFoldDB" id="F4G0H7"/>
<dbReference type="Pfam" id="PF13247">
    <property type="entry name" value="Fer4_11"/>
    <property type="match status" value="1"/>
</dbReference>
<dbReference type="OrthoDB" id="2837at2157"/>
<dbReference type="HOGENOM" id="CLU_695629_0_0_2"/>
<keyword evidence="1" id="KW-0004">4Fe-4S</keyword>
<keyword evidence="2" id="KW-0479">Metal-binding</keyword>
<dbReference type="SUPFAM" id="SSF54862">
    <property type="entry name" value="4Fe-4S ferredoxins"/>
    <property type="match status" value="1"/>
</dbReference>
<evidence type="ECO:0000256" key="2">
    <source>
        <dbReference type="ARBA" id="ARBA00022723"/>
    </source>
</evidence>
<organism evidence="7 8">
    <name type="scientific">Metallosphaera cuprina (strain Ar-4)</name>
    <dbReference type="NCBI Taxonomy" id="1006006"/>
    <lineage>
        <taxon>Archaea</taxon>
        <taxon>Thermoproteota</taxon>
        <taxon>Thermoprotei</taxon>
        <taxon>Sulfolobales</taxon>
        <taxon>Sulfolobaceae</taxon>
        <taxon>Metallosphaera</taxon>
    </lineage>
</organism>
<dbReference type="Gene3D" id="3.30.70.20">
    <property type="match status" value="2"/>
</dbReference>
<dbReference type="GO" id="GO:0046872">
    <property type="term" value="F:metal ion binding"/>
    <property type="evidence" value="ECO:0007669"/>
    <property type="project" value="UniProtKB-KW"/>
</dbReference>
<name>F4G0H7_METCR</name>
<feature type="domain" description="4Fe-4S ferredoxin-type" evidence="6">
    <location>
        <begin position="13"/>
        <end position="41"/>
    </location>
</feature>
<feature type="transmembrane region" description="Helical" evidence="5">
    <location>
        <begin position="273"/>
        <end position="292"/>
    </location>
</feature>
<keyword evidence="4" id="KW-0411">Iron-sulfur</keyword>
<evidence type="ECO:0000256" key="1">
    <source>
        <dbReference type="ARBA" id="ARBA00022485"/>
    </source>
</evidence>
<dbReference type="EMBL" id="CP002656">
    <property type="protein sequence ID" value="AEB95864.1"/>
    <property type="molecule type" value="Genomic_DNA"/>
</dbReference>
<keyword evidence="5" id="KW-0472">Membrane</keyword>
<protein>
    <submittedName>
        <fullName evidence="7">4Fe-4S ferredoxin iron-sulfur binding domain-containing protein</fullName>
    </submittedName>
</protein>
<dbReference type="GO" id="GO:0051539">
    <property type="term" value="F:4 iron, 4 sulfur cluster binding"/>
    <property type="evidence" value="ECO:0007669"/>
    <property type="project" value="UniProtKB-KW"/>
</dbReference>
<feature type="domain" description="4Fe-4S ferredoxin-type" evidence="6">
    <location>
        <begin position="51"/>
        <end position="81"/>
    </location>
</feature>
<keyword evidence="8" id="KW-1185">Reference proteome</keyword>
<dbReference type="eggNOG" id="arCOG01500">
    <property type="taxonomic scope" value="Archaea"/>
</dbReference>
<dbReference type="STRING" id="1006006.Mcup_1762"/>
<sequence>MEVAKLSEDDLKLGFTFDHNKCIVCGACVDACNKAYGGNWRALPTFETEGAKTALSISCNHCDNPVCLSSCPANAITKDKNGIVKINSEKCIGCGYCQWACPYEALHFSKDGTMSKCHLCFDRLGKGLPYCVEACPTGALTFGWLKEPDGNVSYLAPASITKPRLKVIPPHVQIKATPIKRKAEKNSIGLISFTLGSELALTYTLFKLPFFQIISLVLLASTLILSLGHARVSAKALRVVLNLSTSWLSREVLFGGLSILALLFNIIIRDAYFVALPLLALTVISSIMIYVLPSRPSWYHIDTPVSFIGTSFTVVPPLAYLFIHSYLLLALGGAFALIEMLTARMKLRMGFKDKRLLNLLYLALLVVGAFFIPLTLLASVIALISEVIHRREFYQKVVYYGVPTV</sequence>
<evidence type="ECO:0000256" key="3">
    <source>
        <dbReference type="ARBA" id="ARBA00023004"/>
    </source>
</evidence>
<evidence type="ECO:0000259" key="6">
    <source>
        <dbReference type="PROSITE" id="PS51379"/>
    </source>
</evidence>
<evidence type="ECO:0000313" key="7">
    <source>
        <dbReference type="EMBL" id="AEB95864.1"/>
    </source>
</evidence>
<keyword evidence="5" id="KW-1133">Transmembrane helix</keyword>
<dbReference type="InterPro" id="IPR017900">
    <property type="entry name" value="4Fe4S_Fe_S_CS"/>
</dbReference>
<dbReference type="CDD" id="cd16371">
    <property type="entry name" value="DMSOR_beta_like"/>
    <property type="match status" value="1"/>
</dbReference>
<feature type="transmembrane region" description="Helical" evidence="5">
    <location>
        <begin position="252"/>
        <end position="268"/>
    </location>
</feature>
<dbReference type="InterPro" id="IPR017896">
    <property type="entry name" value="4Fe4S_Fe-S-bd"/>
</dbReference>
<accession>F4G0H7</accession>
<feature type="domain" description="4Fe-4S ferredoxin-type" evidence="6">
    <location>
        <begin position="82"/>
        <end position="111"/>
    </location>
</feature>
<gene>
    <name evidence="7" type="ordered locus">Mcup_1762</name>
</gene>
<dbReference type="PROSITE" id="PS51379">
    <property type="entry name" value="4FE4S_FER_2"/>
    <property type="match status" value="3"/>
</dbReference>
<feature type="transmembrane region" description="Helical" evidence="5">
    <location>
        <begin position="318"/>
        <end position="338"/>
    </location>
</feature>
<dbReference type="Proteomes" id="UP000007812">
    <property type="component" value="Chromosome"/>
</dbReference>
<proteinExistence type="predicted"/>
<reference evidence="7 8" key="1">
    <citation type="journal article" date="2011" name="J. Bacteriol.">
        <title>Complete genome sequence of Metallosphaera cuprina, a metal sulfide-oxidizing archaeon from a hot spring.</title>
        <authorList>
            <person name="Liu L.J."/>
            <person name="You X.Y."/>
            <person name="Zheng H."/>
            <person name="Wang S."/>
            <person name="Jiang C.Y."/>
            <person name="Liu S.J."/>
        </authorList>
    </citation>
    <scope>NUCLEOTIDE SEQUENCE [LARGE SCALE GENOMIC DNA]</scope>
    <source>
        <strain evidence="7 8">Ar-4</strain>
    </source>
</reference>
<evidence type="ECO:0000256" key="5">
    <source>
        <dbReference type="SAM" id="Phobius"/>
    </source>
</evidence>
<dbReference type="KEGG" id="mcn:Mcup_1762"/>
<dbReference type="GO" id="GO:0016491">
    <property type="term" value="F:oxidoreductase activity"/>
    <property type="evidence" value="ECO:0007669"/>
    <property type="project" value="UniProtKB-ARBA"/>
</dbReference>
<evidence type="ECO:0000313" key="8">
    <source>
        <dbReference type="Proteomes" id="UP000007812"/>
    </source>
</evidence>
<dbReference type="PANTHER" id="PTHR43177">
    <property type="entry name" value="PROTEIN NRFC"/>
    <property type="match status" value="1"/>
</dbReference>
<dbReference type="InterPro" id="IPR050954">
    <property type="entry name" value="ET_IronSulfur_Cluster-Binding"/>
</dbReference>
<feature type="transmembrane region" description="Helical" evidence="5">
    <location>
        <begin position="359"/>
        <end position="384"/>
    </location>
</feature>
<dbReference type="RefSeq" id="WP_013738362.1">
    <property type="nucleotide sequence ID" value="NC_015435.1"/>
</dbReference>
<keyword evidence="5" id="KW-0812">Transmembrane</keyword>
<feature type="transmembrane region" description="Helical" evidence="5">
    <location>
        <begin position="213"/>
        <end position="232"/>
    </location>
</feature>
<evidence type="ECO:0000256" key="4">
    <source>
        <dbReference type="ARBA" id="ARBA00023014"/>
    </source>
</evidence>
<dbReference type="PATRIC" id="fig|1006006.8.peg.1769"/>
<dbReference type="PROSITE" id="PS00198">
    <property type="entry name" value="4FE4S_FER_1"/>
    <property type="match status" value="1"/>
</dbReference>